<evidence type="ECO:0000256" key="1">
    <source>
        <dbReference type="ARBA" id="ARBA00022598"/>
    </source>
</evidence>
<dbReference type="OrthoDB" id="10253869at2759"/>
<evidence type="ECO:0000256" key="4">
    <source>
        <dbReference type="ARBA" id="ARBA00026121"/>
    </source>
</evidence>
<evidence type="ECO:0000256" key="3">
    <source>
        <dbReference type="ARBA" id="ARBA00023098"/>
    </source>
</evidence>
<dbReference type="GO" id="GO:0004467">
    <property type="term" value="F:long-chain fatty acid-CoA ligase activity"/>
    <property type="evidence" value="ECO:0007669"/>
    <property type="project" value="UniProtKB-EC"/>
</dbReference>
<proteinExistence type="predicted"/>
<evidence type="ECO:0000256" key="2">
    <source>
        <dbReference type="ARBA" id="ARBA00022832"/>
    </source>
</evidence>
<reference evidence="7" key="1">
    <citation type="submission" date="2021-01" db="EMBL/GenBank/DDBJ databases">
        <title>Caligus Genome Assembly.</title>
        <authorList>
            <person name="Gallardo-Escarate C."/>
        </authorList>
    </citation>
    <scope>NUCLEOTIDE SEQUENCE [LARGE SCALE GENOMIC DNA]</scope>
</reference>
<name>A0A7T8QW45_CALRO</name>
<dbReference type="Pfam" id="PF00501">
    <property type="entry name" value="AMP-binding"/>
    <property type="match status" value="1"/>
</dbReference>
<dbReference type="GO" id="GO:0005783">
    <property type="term" value="C:endoplasmic reticulum"/>
    <property type="evidence" value="ECO:0007669"/>
    <property type="project" value="TreeGrafter"/>
</dbReference>
<protein>
    <recommendedName>
        <fullName evidence="4">long-chain-fatty-acid--CoA ligase</fullName>
        <ecNumber evidence="4">6.2.1.3</ecNumber>
    </recommendedName>
</protein>
<evidence type="ECO:0000259" key="5">
    <source>
        <dbReference type="Pfam" id="PF00501"/>
    </source>
</evidence>
<dbReference type="EMBL" id="CP045891">
    <property type="protein sequence ID" value="QQP57228.1"/>
    <property type="molecule type" value="Genomic_DNA"/>
</dbReference>
<organism evidence="6 7">
    <name type="scientific">Caligus rogercresseyi</name>
    <name type="common">Sea louse</name>
    <dbReference type="NCBI Taxonomy" id="217165"/>
    <lineage>
        <taxon>Eukaryota</taxon>
        <taxon>Metazoa</taxon>
        <taxon>Ecdysozoa</taxon>
        <taxon>Arthropoda</taxon>
        <taxon>Crustacea</taxon>
        <taxon>Multicrustacea</taxon>
        <taxon>Hexanauplia</taxon>
        <taxon>Copepoda</taxon>
        <taxon>Siphonostomatoida</taxon>
        <taxon>Caligidae</taxon>
        <taxon>Caligus</taxon>
    </lineage>
</organism>
<dbReference type="Proteomes" id="UP000595437">
    <property type="component" value="Chromosome 2"/>
</dbReference>
<dbReference type="SUPFAM" id="SSF56801">
    <property type="entry name" value="Acetyl-CoA synthetase-like"/>
    <property type="match status" value="1"/>
</dbReference>
<feature type="non-terminal residue" evidence="6">
    <location>
        <position position="1"/>
    </location>
</feature>
<evidence type="ECO:0000313" key="7">
    <source>
        <dbReference type="Proteomes" id="UP000595437"/>
    </source>
</evidence>
<feature type="non-terminal residue" evidence="6">
    <location>
        <position position="142"/>
    </location>
</feature>
<dbReference type="Gene3D" id="3.40.50.12780">
    <property type="entry name" value="N-terminal domain of ligase-like"/>
    <property type="match status" value="1"/>
</dbReference>
<dbReference type="EC" id="6.2.1.3" evidence="4"/>
<feature type="domain" description="AMP-dependent synthetase/ligase" evidence="5">
    <location>
        <begin position="27"/>
        <end position="109"/>
    </location>
</feature>
<gene>
    <name evidence="6" type="ORF">FKW44_002147</name>
</gene>
<dbReference type="PANTHER" id="PTHR43272">
    <property type="entry name" value="LONG-CHAIN-FATTY-ACID--COA LIGASE"/>
    <property type="match status" value="1"/>
</dbReference>
<keyword evidence="2" id="KW-0276">Fatty acid metabolism</keyword>
<evidence type="ECO:0000313" key="6">
    <source>
        <dbReference type="EMBL" id="QQP57228.1"/>
    </source>
</evidence>
<keyword evidence="3" id="KW-0443">Lipid metabolism</keyword>
<keyword evidence="7" id="KW-1185">Reference proteome</keyword>
<dbReference type="AlphaFoldDB" id="A0A7T8QW45"/>
<dbReference type="InterPro" id="IPR042099">
    <property type="entry name" value="ANL_N_sf"/>
</dbReference>
<dbReference type="GO" id="GO:0016020">
    <property type="term" value="C:membrane"/>
    <property type="evidence" value="ECO:0007669"/>
    <property type="project" value="TreeGrafter"/>
</dbReference>
<dbReference type="InterPro" id="IPR000873">
    <property type="entry name" value="AMP-dep_synth/lig_dom"/>
</dbReference>
<dbReference type="PANTHER" id="PTHR43272:SF32">
    <property type="entry name" value="AMP-DEPENDENT SYNTHETASE_LIGASE DOMAIN-CONTAINING PROTEIN"/>
    <property type="match status" value="1"/>
</dbReference>
<accession>A0A7T8QW45</accession>
<keyword evidence="1" id="KW-0436">Ligase</keyword>
<sequence length="142" mass="15851">YNIKGDRKLTKNLGQRLLYQKVKTSLGLDRVQEFICGGAPLMSSTQEFFLSLDIVIKPGYGLSECGCVSNFAPGEFKRDSCGSVFPSTEVRVVKSEEGIRGRGIMMGYLNDERAIEEAFDADGFLRLETWDRSTQTVFTTSQ</sequence>